<dbReference type="InterPro" id="IPR036890">
    <property type="entry name" value="HATPase_C_sf"/>
</dbReference>
<keyword evidence="11" id="KW-1185">Reference proteome</keyword>
<dbReference type="EMBL" id="ML996086">
    <property type="protein sequence ID" value="KAF2152200.1"/>
    <property type="molecule type" value="Genomic_DNA"/>
</dbReference>
<feature type="region of interest" description="Disordered" evidence="7">
    <location>
        <begin position="283"/>
        <end position="309"/>
    </location>
</feature>
<dbReference type="InterPro" id="IPR004358">
    <property type="entry name" value="Sig_transdc_His_kin-like_C"/>
</dbReference>
<dbReference type="Proteomes" id="UP000799439">
    <property type="component" value="Unassembled WGS sequence"/>
</dbReference>
<dbReference type="SUPFAM" id="SSF55874">
    <property type="entry name" value="ATPase domain of HSP90 chaperone/DNA topoisomerase II/histidine kinase"/>
    <property type="match status" value="1"/>
</dbReference>
<dbReference type="OrthoDB" id="303614at2759"/>
<proteinExistence type="predicted"/>
<comment type="catalytic activity">
    <reaction evidence="1">
        <text>ATP + protein L-histidine = ADP + protein N-phospho-L-histidine.</text>
        <dbReference type="EC" id="2.7.13.3"/>
    </reaction>
</comment>
<keyword evidence="3 6" id="KW-0597">Phosphoprotein</keyword>
<dbReference type="GO" id="GO:0005886">
    <property type="term" value="C:plasma membrane"/>
    <property type="evidence" value="ECO:0007669"/>
    <property type="project" value="TreeGrafter"/>
</dbReference>
<protein>
    <recommendedName>
        <fullName evidence="2">histidine kinase</fullName>
        <ecNumber evidence="2">2.7.13.3</ecNumber>
    </recommendedName>
</protein>
<evidence type="ECO:0000259" key="8">
    <source>
        <dbReference type="PROSITE" id="PS50109"/>
    </source>
</evidence>
<dbReference type="SMART" id="SM00387">
    <property type="entry name" value="HATPase_c"/>
    <property type="match status" value="1"/>
</dbReference>
<dbReference type="AlphaFoldDB" id="A0A9P4J2T1"/>
<dbReference type="InterPro" id="IPR005467">
    <property type="entry name" value="His_kinase_dom"/>
</dbReference>
<dbReference type="Pfam" id="PF02518">
    <property type="entry name" value="HATPase_c"/>
    <property type="match status" value="1"/>
</dbReference>
<evidence type="ECO:0000259" key="9">
    <source>
        <dbReference type="PROSITE" id="PS50110"/>
    </source>
</evidence>
<dbReference type="CDD" id="cd00082">
    <property type="entry name" value="HisKA"/>
    <property type="match status" value="1"/>
</dbReference>
<dbReference type="PANTHER" id="PTHR43047:SF72">
    <property type="entry name" value="OSMOSENSING HISTIDINE PROTEIN KINASE SLN1"/>
    <property type="match status" value="1"/>
</dbReference>
<evidence type="ECO:0000313" key="11">
    <source>
        <dbReference type="Proteomes" id="UP000799439"/>
    </source>
</evidence>
<sequence length="1208" mass="133820">MSPAQPEVVYDGDPAPFPSPASARERDVFRYLEPWRQAGESSQLFQTVSVGIDAASDSSNAGAVCGSDDTALAAFAQLGTLRMNTQRSMIALFGPQHEYLLAESTRTLSLQSDETHDTHDALWVGTANYANEHGLAKHVLGEWDQRSHREPHSQPDHYYTDGKSAHWFVVSDLRQHPEALPQFLPNFNHHIRFMAAVPLTTPKGVVVGAYMVLDSIPRYGISERELVFMEDMAKTAVNHLASKRAMLQKDRAERLLKGLAVFSQGGHSLRHWWLEHLDMQHDRSRAQEQGNSPTEAAREQKADEELGEDYTISDRTLGGVASISNATANTTNLSGASTPSRGHAYKARNSESQFSHPSTLSVSDKKTSKEKGFNLRHATEAVFARAANLIREAMDLDGVLFLDAGFAQLDILRRTGSTLSTRSTVSTTSTLGGFSADNSDLSEHEDRVNGWMRRKVLAGERTKHRASSSPASDPTCSPLGFSTKAGSSVRGFKHPQKFLQMSQTRMKRFLRRYPEGNVFYLATDGTLQTSSESENPVEQVKETVKLNSAPGKKTANEASILADICDGARCIAFIPLWDPHRENWRSGALVWTDSLGKIQSREDLSYLSSFVNCVTADLIKLDTLASEQAKATFMSCISHELRSPLHGVLAGSETLLETDLTRSQREMAVTVQLAGSTLLDTINTILDFSRINTLVGNQKSPAQAIAEGERDSHGSTPTTDLGLLTENAVNTLIAGQRFQSNAREFEYLHSGSVGTVFERDDVQIILDISQRSSWHINIASEAWKRILTNLVGNALKFTVTGYVHVAMEYDDGNVVLTVQDTGSGISEEYRRHHLYVAFRQGSPHTPGMGLGLFNVKQVVDEHGGSIDIDSHCGESSGTTVVVRLPVRAEDELPRKGLQELDEVLMTARKHDRPLEVRLVMKSGDAPNERVISTRDQLITTSVQHTCEEWLGASFELTPDFNNSPDIDLWLFLESDFFHYWRDKHWNTEQDLPRLLVLTEQLRPSETRLDLETNHGLDCFFDGPFGPRRLGRAIAAALQPRDEAAKTRWKDGAKRASVISMSGSLSSPRQTSTPKMPRLEAISTEPRKKLLLVEDNNLNMRILIAWAKKLNQPFVQASNGLQAVQAYTASPSSFGLVLMDISMPIMDGFTATREMRNYERQHRLPRCGIVALTGVASDDAREEASAVGIDVFMTKPASYKQIHELIKAL</sequence>
<feature type="modified residue" description="4-aspartylphosphate" evidence="6">
    <location>
        <position position="1139"/>
    </location>
</feature>
<dbReference type="SUPFAM" id="SSF47384">
    <property type="entry name" value="Homodimeric domain of signal transducing histidine kinase"/>
    <property type="match status" value="1"/>
</dbReference>
<name>A0A9P4J2T1_9PEZI</name>
<evidence type="ECO:0000256" key="4">
    <source>
        <dbReference type="ARBA" id="ARBA00022679"/>
    </source>
</evidence>
<evidence type="ECO:0000313" key="10">
    <source>
        <dbReference type="EMBL" id="KAF2152200.1"/>
    </source>
</evidence>
<dbReference type="Pfam" id="PF00512">
    <property type="entry name" value="HisKA"/>
    <property type="match status" value="1"/>
</dbReference>
<dbReference type="SUPFAM" id="SSF52172">
    <property type="entry name" value="CheY-like"/>
    <property type="match status" value="1"/>
</dbReference>
<dbReference type="Pfam" id="PF00072">
    <property type="entry name" value="Response_reg"/>
    <property type="match status" value="1"/>
</dbReference>
<comment type="caution">
    <text evidence="10">The sequence shown here is derived from an EMBL/GenBank/DDBJ whole genome shotgun (WGS) entry which is preliminary data.</text>
</comment>
<dbReference type="GO" id="GO:0000155">
    <property type="term" value="F:phosphorelay sensor kinase activity"/>
    <property type="evidence" value="ECO:0007669"/>
    <property type="project" value="InterPro"/>
</dbReference>
<dbReference type="SUPFAM" id="SSF55781">
    <property type="entry name" value="GAF domain-like"/>
    <property type="match status" value="1"/>
</dbReference>
<dbReference type="GO" id="GO:0009927">
    <property type="term" value="F:histidine phosphotransfer kinase activity"/>
    <property type="evidence" value="ECO:0007669"/>
    <property type="project" value="TreeGrafter"/>
</dbReference>
<dbReference type="Gene3D" id="3.30.565.10">
    <property type="entry name" value="Histidine kinase-like ATPase, C-terminal domain"/>
    <property type="match status" value="1"/>
</dbReference>
<accession>A0A9P4J2T1</accession>
<feature type="domain" description="Histidine kinase" evidence="8">
    <location>
        <begin position="636"/>
        <end position="888"/>
    </location>
</feature>
<keyword evidence="4" id="KW-0808">Transferase</keyword>
<dbReference type="PROSITE" id="PS50109">
    <property type="entry name" value="HIS_KIN"/>
    <property type="match status" value="1"/>
</dbReference>
<dbReference type="PRINTS" id="PR00344">
    <property type="entry name" value="BCTRLSENSOR"/>
</dbReference>
<reference evidence="10" key="1">
    <citation type="journal article" date="2020" name="Stud. Mycol.">
        <title>101 Dothideomycetes genomes: a test case for predicting lifestyles and emergence of pathogens.</title>
        <authorList>
            <person name="Haridas S."/>
            <person name="Albert R."/>
            <person name="Binder M."/>
            <person name="Bloem J."/>
            <person name="Labutti K."/>
            <person name="Salamov A."/>
            <person name="Andreopoulos B."/>
            <person name="Baker S."/>
            <person name="Barry K."/>
            <person name="Bills G."/>
            <person name="Bluhm B."/>
            <person name="Cannon C."/>
            <person name="Castanera R."/>
            <person name="Culley D."/>
            <person name="Daum C."/>
            <person name="Ezra D."/>
            <person name="Gonzalez J."/>
            <person name="Henrissat B."/>
            <person name="Kuo A."/>
            <person name="Liang C."/>
            <person name="Lipzen A."/>
            <person name="Lutzoni F."/>
            <person name="Magnuson J."/>
            <person name="Mondo S."/>
            <person name="Nolan M."/>
            <person name="Ohm R."/>
            <person name="Pangilinan J."/>
            <person name="Park H.-J."/>
            <person name="Ramirez L."/>
            <person name="Alfaro M."/>
            <person name="Sun H."/>
            <person name="Tritt A."/>
            <person name="Yoshinaga Y."/>
            <person name="Zwiers L.-H."/>
            <person name="Turgeon B."/>
            <person name="Goodwin S."/>
            <person name="Spatafora J."/>
            <person name="Crous P."/>
            <person name="Grigoriev I."/>
        </authorList>
    </citation>
    <scope>NUCLEOTIDE SEQUENCE</scope>
    <source>
        <strain evidence="10">CBS 260.36</strain>
    </source>
</reference>
<evidence type="ECO:0000256" key="2">
    <source>
        <dbReference type="ARBA" id="ARBA00012438"/>
    </source>
</evidence>
<dbReference type="SMART" id="SM00448">
    <property type="entry name" value="REC"/>
    <property type="match status" value="1"/>
</dbReference>
<feature type="domain" description="Response regulatory" evidence="9">
    <location>
        <begin position="1088"/>
        <end position="1208"/>
    </location>
</feature>
<feature type="region of interest" description="Disordered" evidence="7">
    <location>
        <begin position="1"/>
        <end position="22"/>
    </location>
</feature>
<dbReference type="PROSITE" id="PS50110">
    <property type="entry name" value="RESPONSE_REGULATORY"/>
    <property type="match status" value="1"/>
</dbReference>
<dbReference type="SMART" id="SM00388">
    <property type="entry name" value="HisKA"/>
    <property type="match status" value="1"/>
</dbReference>
<dbReference type="InterPro" id="IPR001789">
    <property type="entry name" value="Sig_transdc_resp-reg_receiver"/>
</dbReference>
<evidence type="ECO:0000256" key="5">
    <source>
        <dbReference type="ARBA" id="ARBA00022777"/>
    </source>
</evidence>
<dbReference type="Gene3D" id="1.10.287.130">
    <property type="match status" value="1"/>
</dbReference>
<feature type="region of interest" description="Disordered" evidence="7">
    <location>
        <begin position="329"/>
        <end position="367"/>
    </location>
</feature>
<dbReference type="EC" id="2.7.13.3" evidence="2"/>
<dbReference type="InterPro" id="IPR011006">
    <property type="entry name" value="CheY-like_superfamily"/>
</dbReference>
<evidence type="ECO:0000256" key="7">
    <source>
        <dbReference type="SAM" id="MobiDB-lite"/>
    </source>
</evidence>
<gene>
    <name evidence="10" type="ORF">K461DRAFT_268183</name>
</gene>
<evidence type="ECO:0000256" key="3">
    <source>
        <dbReference type="ARBA" id="ARBA00022553"/>
    </source>
</evidence>
<organism evidence="10 11">
    <name type="scientific">Myriangium duriaei CBS 260.36</name>
    <dbReference type="NCBI Taxonomy" id="1168546"/>
    <lineage>
        <taxon>Eukaryota</taxon>
        <taxon>Fungi</taxon>
        <taxon>Dikarya</taxon>
        <taxon>Ascomycota</taxon>
        <taxon>Pezizomycotina</taxon>
        <taxon>Dothideomycetes</taxon>
        <taxon>Dothideomycetidae</taxon>
        <taxon>Myriangiales</taxon>
        <taxon>Myriangiaceae</taxon>
        <taxon>Myriangium</taxon>
    </lineage>
</organism>
<dbReference type="InterPro" id="IPR003661">
    <property type="entry name" value="HisK_dim/P_dom"/>
</dbReference>
<dbReference type="Gene3D" id="3.40.50.2300">
    <property type="match status" value="1"/>
</dbReference>
<dbReference type="PANTHER" id="PTHR43047">
    <property type="entry name" value="TWO-COMPONENT HISTIDINE PROTEIN KINASE"/>
    <property type="match status" value="1"/>
</dbReference>
<feature type="compositionally biased region" description="Polar residues" evidence="7">
    <location>
        <begin position="350"/>
        <end position="362"/>
    </location>
</feature>
<evidence type="ECO:0000256" key="6">
    <source>
        <dbReference type="PROSITE-ProRule" id="PRU00169"/>
    </source>
</evidence>
<dbReference type="InterPro" id="IPR003594">
    <property type="entry name" value="HATPase_dom"/>
</dbReference>
<feature type="region of interest" description="Disordered" evidence="7">
    <location>
        <begin position="460"/>
        <end position="480"/>
    </location>
</feature>
<dbReference type="InterPro" id="IPR036097">
    <property type="entry name" value="HisK_dim/P_sf"/>
</dbReference>
<dbReference type="CDD" id="cd00075">
    <property type="entry name" value="HATPase"/>
    <property type="match status" value="1"/>
</dbReference>
<keyword evidence="5" id="KW-0418">Kinase</keyword>
<feature type="compositionally biased region" description="Polar residues" evidence="7">
    <location>
        <begin position="329"/>
        <end position="340"/>
    </location>
</feature>
<evidence type="ECO:0000256" key="1">
    <source>
        <dbReference type="ARBA" id="ARBA00000085"/>
    </source>
</evidence>
<dbReference type="CDD" id="cd17546">
    <property type="entry name" value="REC_hyHK_CKI1_RcsC-like"/>
    <property type="match status" value="1"/>
</dbReference>